<protein>
    <submittedName>
        <fullName evidence="5">HipA-like protein</fullName>
    </submittedName>
</protein>
<evidence type="ECO:0000256" key="3">
    <source>
        <dbReference type="ARBA" id="ARBA00022777"/>
    </source>
</evidence>
<dbReference type="Proteomes" id="UP000274556">
    <property type="component" value="Unassembled WGS sequence"/>
</dbReference>
<evidence type="ECO:0000313" key="5">
    <source>
        <dbReference type="EMBL" id="RKT46985.1"/>
    </source>
</evidence>
<dbReference type="OrthoDB" id="8555656at2"/>
<proteinExistence type="inferred from homology"/>
<evidence type="ECO:0000313" key="6">
    <source>
        <dbReference type="Proteomes" id="UP000274556"/>
    </source>
</evidence>
<dbReference type="GO" id="GO:0004674">
    <property type="term" value="F:protein serine/threonine kinase activity"/>
    <property type="evidence" value="ECO:0007669"/>
    <property type="project" value="TreeGrafter"/>
</dbReference>
<sequence>MRTKQQLAQERLASVLGRRAAVRAADLARELEISVPTLHRLLAASPLPVLVAGKARRTRYALRRTVRGDSGEYPLYAVDASGRATQLATLSAVAPSGSWMALTGTDWPLIEETREGWWDGLPYPLYDMRPQGYLGRQLARAIQRELAVPDHPDVWNDDDILFALSRVGTDTVGNLILGDTACERWQREGLSTLEPLREASTAAAYADLAEQALAAGVAGSSAAGEFPKFPARRDLPGRPTPHVLVKFSGADDSPAVRRWADLLVCEHLALEAVRALPGVAGAHSRVLSHAGRTFLEVERFDRHGPFGRSPLISLETVNAALLGLDAHDWTRLADGLVAASLLETEDSARIHRLWWFGRLIANTDMHPGNLSFQPLSGRLHPAPAYDMLPMRYAPLTGGELPASEWTPPLPLPRERETWLAACEAALTFWERMAADARISAAFRALGSRHGQALRDLAERV</sequence>
<name>A0A495VEW1_9GAMM</name>
<gene>
    <name evidence="5" type="ORF">BDD21_4531</name>
</gene>
<feature type="domain" description="HipA-like C-terminal" evidence="4">
    <location>
        <begin position="220"/>
        <end position="393"/>
    </location>
</feature>
<comment type="similarity">
    <text evidence="1">Belongs to the HipA Ser/Thr kinase family.</text>
</comment>
<dbReference type="GO" id="GO:0005829">
    <property type="term" value="C:cytosol"/>
    <property type="evidence" value="ECO:0007669"/>
    <property type="project" value="TreeGrafter"/>
</dbReference>
<dbReference type="PANTHER" id="PTHR37419:SF8">
    <property type="entry name" value="TOXIN YJJJ"/>
    <property type="match status" value="1"/>
</dbReference>
<accession>A0A495VEW1</accession>
<keyword evidence="2" id="KW-0808">Transferase</keyword>
<reference evidence="5 6" key="1">
    <citation type="submission" date="2018-10" db="EMBL/GenBank/DDBJ databases">
        <title>Genomic Encyclopedia of Archaeal and Bacterial Type Strains, Phase II (KMG-II): from individual species to whole genera.</title>
        <authorList>
            <person name="Goeker M."/>
        </authorList>
    </citation>
    <scope>NUCLEOTIDE SEQUENCE [LARGE SCALE GENOMIC DNA]</scope>
    <source>
        <strain evidence="5 6">DSM 235</strain>
    </source>
</reference>
<evidence type="ECO:0000256" key="2">
    <source>
        <dbReference type="ARBA" id="ARBA00022679"/>
    </source>
</evidence>
<evidence type="ECO:0000256" key="1">
    <source>
        <dbReference type="ARBA" id="ARBA00010164"/>
    </source>
</evidence>
<evidence type="ECO:0000259" key="4">
    <source>
        <dbReference type="Pfam" id="PF07804"/>
    </source>
</evidence>
<dbReference type="AlphaFoldDB" id="A0A495VEW1"/>
<comment type="caution">
    <text evidence="5">The sequence shown here is derived from an EMBL/GenBank/DDBJ whole genome shotgun (WGS) entry which is preliminary data.</text>
</comment>
<dbReference type="EMBL" id="RBXL01000001">
    <property type="protein sequence ID" value="RKT46985.1"/>
    <property type="molecule type" value="Genomic_DNA"/>
</dbReference>
<dbReference type="InterPro" id="IPR052028">
    <property type="entry name" value="HipA_Ser/Thr_kinase"/>
</dbReference>
<dbReference type="RefSeq" id="WP_120799023.1">
    <property type="nucleotide sequence ID" value="NZ_RBXL01000001.1"/>
</dbReference>
<dbReference type="NCBIfam" id="NF007297">
    <property type="entry name" value="PRK09775.1"/>
    <property type="match status" value="1"/>
</dbReference>
<organism evidence="5 6">
    <name type="scientific">Thiocapsa rosea</name>
    <dbReference type="NCBI Taxonomy" id="69360"/>
    <lineage>
        <taxon>Bacteria</taxon>
        <taxon>Pseudomonadati</taxon>
        <taxon>Pseudomonadota</taxon>
        <taxon>Gammaproteobacteria</taxon>
        <taxon>Chromatiales</taxon>
        <taxon>Chromatiaceae</taxon>
        <taxon>Thiocapsa</taxon>
    </lineage>
</organism>
<dbReference type="InterPro" id="IPR012893">
    <property type="entry name" value="HipA-like_C"/>
</dbReference>
<keyword evidence="3" id="KW-0418">Kinase</keyword>
<keyword evidence="6" id="KW-1185">Reference proteome</keyword>
<dbReference type="PANTHER" id="PTHR37419">
    <property type="entry name" value="SERINE/THREONINE-PROTEIN KINASE TOXIN HIPA"/>
    <property type="match status" value="1"/>
</dbReference>
<dbReference type="Pfam" id="PF07804">
    <property type="entry name" value="HipA_C"/>
    <property type="match status" value="1"/>
</dbReference>